<dbReference type="InParanoid" id="E2AIZ5"/>
<reference evidence="1 2" key="1">
    <citation type="journal article" date="2010" name="Science">
        <title>Genomic comparison of the ants Camponotus floridanus and Harpegnathos saltator.</title>
        <authorList>
            <person name="Bonasio R."/>
            <person name="Zhang G."/>
            <person name="Ye C."/>
            <person name="Mutti N.S."/>
            <person name="Fang X."/>
            <person name="Qin N."/>
            <person name="Donahue G."/>
            <person name="Yang P."/>
            <person name="Li Q."/>
            <person name="Li C."/>
            <person name="Zhang P."/>
            <person name="Huang Z."/>
            <person name="Berger S.L."/>
            <person name="Reinberg D."/>
            <person name="Wang J."/>
            <person name="Liebig J."/>
        </authorList>
    </citation>
    <scope>NUCLEOTIDE SEQUENCE [LARGE SCALE GENOMIC DNA]</scope>
    <source>
        <strain evidence="2">C129</strain>
    </source>
</reference>
<evidence type="ECO:0000313" key="2">
    <source>
        <dbReference type="Proteomes" id="UP000000311"/>
    </source>
</evidence>
<accession>E2AIZ5</accession>
<gene>
    <name evidence="1" type="ORF">EAG_15582</name>
</gene>
<proteinExistence type="predicted"/>
<name>E2AIZ5_CAMFO</name>
<dbReference type="Proteomes" id="UP000000311">
    <property type="component" value="Unassembled WGS sequence"/>
</dbReference>
<organism evidence="2">
    <name type="scientific">Camponotus floridanus</name>
    <name type="common">Florida carpenter ant</name>
    <dbReference type="NCBI Taxonomy" id="104421"/>
    <lineage>
        <taxon>Eukaryota</taxon>
        <taxon>Metazoa</taxon>
        <taxon>Ecdysozoa</taxon>
        <taxon>Arthropoda</taxon>
        <taxon>Hexapoda</taxon>
        <taxon>Insecta</taxon>
        <taxon>Pterygota</taxon>
        <taxon>Neoptera</taxon>
        <taxon>Endopterygota</taxon>
        <taxon>Hymenoptera</taxon>
        <taxon>Apocrita</taxon>
        <taxon>Aculeata</taxon>
        <taxon>Formicoidea</taxon>
        <taxon>Formicidae</taxon>
        <taxon>Formicinae</taxon>
        <taxon>Camponotus</taxon>
    </lineage>
</organism>
<evidence type="ECO:0000313" key="1">
    <source>
        <dbReference type="EMBL" id="EFN66584.1"/>
    </source>
</evidence>
<dbReference type="AlphaFoldDB" id="E2AIZ5"/>
<sequence>METFSQDERKRVNTKKRMALIELPTSESSNRQMVIPKCTLIKISAFPEFSYIGRRQSCENCELRMRKLYHFEHGKYQTFSYRFTVE</sequence>
<keyword evidence="2" id="KW-1185">Reference proteome</keyword>
<protein>
    <submittedName>
        <fullName evidence="1">Uncharacterized protein</fullName>
    </submittedName>
</protein>
<dbReference type="EMBL" id="GL439921">
    <property type="protein sequence ID" value="EFN66584.1"/>
    <property type="molecule type" value="Genomic_DNA"/>
</dbReference>